<evidence type="ECO:0000256" key="1">
    <source>
        <dbReference type="SAM" id="MobiDB-lite"/>
    </source>
</evidence>
<accession>A0A8J5SJ45</accession>
<feature type="compositionally biased region" description="Basic residues" evidence="1">
    <location>
        <begin position="73"/>
        <end position="87"/>
    </location>
</feature>
<comment type="caution">
    <text evidence="2">The sequence shown here is derived from an EMBL/GenBank/DDBJ whole genome shotgun (WGS) entry which is preliminary data.</text>
</comment>
<evidence type="ECO:0000313" key="3">
    <source>
        <dbReference type="Proteomes" id="UP000729402"/>
    </source>
</evidence>
<feature type="region of interest" description="Disordered" evidence="1">
    <location>
        <begin position="53"/>
        <end position="87"/>
    </location>
</feature>
<gene>
    <name evidence="2" type="ORF">GUJ93_ZPchr0006g44547</name>
</gene>
<dbReference type="EMBL" id="JAAALK010000283">
    <property type="protein sequence ID" value="KAG8070167.1"/>
    <property type="molecule type" value="Genomic_DNA"/>
</dbReference>
<evidence type="ECO:0000313" key="2">
    <source>
        <dbReference type="EMBL" id="KAG8070167.1"/>
    </source>
</evidence>
<name>A0A8J5SJ45_ZIZPA</name>
<protein>
    <submittedName>
        <fullName evidence="2">Uncharacterized protein</fullName>
    </submittedName>
</protein>
<keyword evidence="3" id="KW-1185">Reference proteome</keyword>
<sequence>MPNRGIRAAAAALTEEVAERRSMAMAEETAAGGSYRCHMCAVAVSTLAAEGEGDQVPLLPQWLPRGDADGPQRRHRRCRSGRRQHGL</sequence>
<proteinExistence type="predicted"/>
<dbReference type="AlphaFoldDB" id="A0A8J5SJ45"/>
<reference evidence="2" key="1">
    <citation type="journal article" date="2021" name="bioRxiv">
        <title>Whole Genome Assembly and Annotation of Northern Wild Rice, Zizania palustris L., Supports a Whole Genome Duplication in the Zizania Genus.</title>
        <authorList>
            <person name="Haas M."/>
            <person name="Kono T."/>
            <person name="Macchietto M."/>
            <person name="Millas R."/>
            <person name="McGilp L."/>
            <person name="Shao M."/>
            <person name="Duquette J."/>
            <person name="Hirsch C.N."/>
            <person name="Kimball J."/>
        </authorList>
    </citation>
    <scope>NUCLEOTIDE SEQUENCE</scope>
    <source>
        <tissue evidence="2">Fresh leaf tissue</tissue>
    </source>
</reference>
<organism evidence="2 3">
    <name type="scientific">Zizania palustris</name>
    <name type="common">Northern wild rice</name>
    <dbReference type="NCBI Taxonomy" id="103762"/>
    <lineage>
        <taxon>Eukaryota</taxon>
        <taxon>Viridiplantae</taxon>
        <taxon>Streptophyta</taxon>
        <taxon>Embryophyta</taxon>
        <taxon>Tracheophyta</taxon>
        <taxon>Spermatophyta</taxon>
        <taxon>Magnoliopsida</taxon>
        <taxon>Liliopsida</taxon>
        <taxon>Poales</taxon>
        <taxon>Poaceae</taxon>
        <taxon>BOP clade</taxon>
        <taxon>Oryzoideae</taxon>
        <taxon>Oryzeae</taxon>
        <taxon>Zizaniinae</taxon>
        <taxon>Zizania</taxon>
    </lineage>
</organism>
<reference evidence="2" key="2">
    <citation type="submission" date="2021-02" db="EMBL/GenBank/DDBJ databases">
        <authorList>
            <person name="Kimball J.A."/>
            <person name="Haas M.W."/>
            <person name="Macchietto M."/>
            <person name="Kono T."/>
            <person name="Duquette J."/>
            <person name="Shao M."/>
        </authorList>
    </citation>
    <scope>NUCLEOTIDE SEQUENCE</scope>
    <source>
        <tissue evidence="2">Fresh leaf tissue</tissue>
    </source>
</reference>
<dbReference type="Proteomes" id="UP000729402">
    <property type="component" value="Unassembled WGS sequence"/>
</dbReference>